<dbReference type="VGNC" id="VGNC:5753">
    <property type="gene designation" value="DUS2"/>
</dbReference>
<keyword evidence="2" id="KW-1185">Reference proteome</keyword>
<dbReference type="AlphaFoldDB" id="A0A2I3RGB5"/>
<protein>
    <submittedName>
        <fullName evidence="1">Dihydrouridine synthase 2</fullName>
    </submittedName>
</protein>
<dbReference type="Bgee" id="ENSPTRG00000008259">
    <property type="expression patterns" value="Expressed in lymph node and 20 other cell types or tissues"/>
</dbReference>
<gene>
    <name evidence="1 3" type="primary">DUS2</name>
</gene>
<name>A0A2I3RGB5_PANTR</name>
<reference evidence="1" key="3">
    <citation type="submission" date="2025-09" db="UniProtKB">
        <authorList>
            <consortium name="Ensembl"/>
        </authorList>
    </citation>
    <scope>IDENTIFICATION</scope>
</reference>
<dbReference type="GeneTree" id="ENSGT00550000075019"/>
<evidence type="ECO:0000313" key="1">
    <source>
        <dbReference type="Ensembl" id="ENSPTRP00000063736.1"/>
    </source>
</evidence>
<dbReference type="SUPFAM" id="SSF51395">
    <property type="entry name" value="FMN-linked oxidoreductases"/>
    <property type="match status" value="1"/>
</dbReference>
<dbReference type="InterPro" id="IPR013785">
    <property type="entry name" value="Aldolase_TIM"/>
</dbReference>
<reference evidence="1" key="2">
    <citation type="submission" date="2025-08" db="UniProtKB">
        <authorList>
            <consortium name="Ensembl"/>
        </authorList>
    </citation>
    <scope>IDENTIFICATION</scope>
</reference>
<dbReference type="Gene3D" id="3.20.20.70">
    <property type="entry name" value="Aldolase class I"/>
    <property type="match status" value="1"/>
</dbReference>
<dbReference type="PANTHER" id="PTHR45936">
    <property type="entry name" value="TRNA-DIHYDROURIDINE(20) SYNTHASE [NAD(P)+]-LIKE"/>
    <property type="match status" value="1"/>
</dbReference>
<evidence type="ECO:0000313" key="2">
    <source>
        <dbReference type="Proteomes" id="UP000002277"/>
    </source>
</evidence>
<dbReference type="EMBL" id="AACZ04051790">
    <property type="status" value="NOT_ANNOTATED_CDS"/>
    <property type="molecule type" value="Genomic_DNA"/>
</dbReference>
<accession>A0A2I3RGB5</accession>
<evidence type="ECO:0000313" key="3">
    <source>
        <dbReference type="VGNC" id="VGNC:5753"/>
    </source>
</evidence>
<reference evidence="1 2" key="1">
    <citation type="journal article" date="2005" name="Nature">
        <title>Initial sequence of the chimpanzee genome and comparison with the human genome.</title>
        <authorList>
            <consortium name="Chimpanzee sequencing and analysis consortium"/>
        </authorList>
    </citation>
    <scope>NUCLEOTIDE SEQUENCE [LARGE SCALE GENOMIC DNA]</scope>
</reference>
<dbReference type="Ensembl" id="ENSPTRT00000101425.1">
    <property type="protein sequence ID" value="ENSPTRP00000063736.1"/>
    <property type="gene ID" value="ENSPTRG00000008259.5"/>
</dbReference>
<dbReference type="PANTHER" id="PTHR45936:SF1">
    <property type="entry name" value="TRNA-DIHYDROURIDINE(20) SYNTHASE [NAD(P)+]-LIKE"/>
    <property type="match status" value="1"/>
</dbReference>
<proteinExistence type="predicted"/>
<dbReference type="InterPro" id="IPR052582">
    <property type="entry name" value="tRNA-DUS-like"/>
</dbReference>
<sequence length="94" mass="10660">MILNSLSLYYHNKLILAPMVRVGTLPMRLLALDYGADIVYCERCSAQWTLSPLMIELSSAPVKESRTGWSSRWGLQTQSEPLLWPGLCKFILCL</sequence>
<organism evidence="1 2">
    <name type="scientific">Pan troglodytes</name>
    <name type="common">Chimpanzee</name>
    <dbReference type="NCBI Taxonomy" id="9598"/>
    <lineage>
        <taxon>Eukaryota</taxon>
        <taxon>Metazoa</taxon>
        <taxon>Chordata</taxon>
        <taxon>Craniata</taxon>
        <taxon>Vertebrata</taxon>
        <taxon>Euteleostomi</taxon>
        <taxon>Mammalia</taxon>
        <taxon>Eutheria</taxon>
        <taxon>Euarchontoglires</taxon>
        <taxon>Primates</taxon>
        <taxon>Haplorrhini</taxon>
        <taxon>Catarrhini</taxon>
        <taxon>Hominidae</taxon>
        <taxon>Pan</taxon>
    </lineage>
</organism>
<dbReference type="Proteomes" id="UP000002277">
    <property type="component" value="Chromosome 16"/>
</dbReference>